<dbReference type="EMBL" id="CP016023">
    <property type="protein sequence ID" value="ANJ74935.1"/>
    <property type="molecule type" value="Genomic_DNA"/>
</dbReference>
<sequence length="75" mass="7857">MTGAAAQANPASPGAWYDRNGQENGDKCAWTFGAPLVMFRNGVQWKIQGEWSNAAYTAGTGYPSASGQRGCLSGL</sequence>
<evidence type="ECO:0000313" key="5">
    <source>
        <dbReference type="Proteomes" id="UP000078572"/>
    </source>
</evidence>
<reference evidence="5" key="3">
    <citation type="submission" date="2016-06" db="EMBL/GenBank/DDBJ databases">
        <authorList>
            <person name="Xu Y."/>
            <person name="Nagy A."/>
            <person name="Yan X."/>
            <person name="Kim S.W."/>
            <person name="Haley B."/>
            <person name="Liu N.T."/>
            <person name="Nou X."/>
        </authorList>
    </citation>
    <scope>NUCLEOTIDE SEQUENCE [LARGE SCALE GENOMIC DNA]</scope>
    <source>
        <strain evidence="5">ATCC 49129</strain>
    </source>
</reference>
<dbReference type="RefSeq" id="WP_064807154.1">
    <property type="nucleotide sequence ID" value="NZ_JAKOAY010000005.1"/>
</dbReference>
<dbReference type="AlphaFoldDB" id="A0A192A388"/>
<evidence type="ECO:0000313" key="4">
    <source>
        <dbReference type="Proteomes" id="UP000077927"/>
    </source>
</evidence>
<evidence type="ECO:0000313" key="3">
    <source>
        <dbReference type="EMBL" id="ANJ74935.1"/>
    </source>
</evidence>
<keyword evidence="5" id="KW-1185">Reference proteome</keyword>
<reference evidence="2 4" key="1">
    <citation type="submission" date="2015-09" db="EMBL/GenBank/DDBJ databases">
        <authorList>
            <person name="Xu Y."/>
            <person name="Nagy A."/>
            <person name="Liu N.T."/>
            <person name="Nou X."/>
        </authorList>
    </citation>
    <scope>NUCLEOTIDE SEQUENCE [LARGE SCALE GENOMIC DNA]</scope>
    <source>
        <strain evidence="2 4">FC1138</strain>
    </source>
</reference>
<name>A0A192A388_9RALS</name>
<dbReference type="STRING" id="190721.ACS15_4361"/>
<reference evidence="3" key="2">
    <citation type="submission" date="2016-06" db="EMBL/GenBank/DDBJ databases">
        <authorList>
            <person name="Kjaerup R.B."/>
            <person name="Dalgaard T.S."/>
            <person name="Juul-Madsen H.R."/>
        </authorList>
    </citation>
    <scope>NUCLEOTIDE SEQUENCE [LARGE SCALE GENOMIC DNA]</scope>
    <source>
        <strain evidence="3">ATCC 49129</strain>
    </source>
</reference>
<dbReference type="PATRIC" id="fig|190721.6.peg.4305"/>
<evidence type="ECO:0000313" key="2">
    <source>
        <dbReference type="EMBL" id="ANH75344.1"/>
    </source>
</evidence>
<proteinExistence type="predicted"/>
<organism evidence="3 5">
    <name type="scientific">Ralstonia insidiosa</name>
    <dbReference type="NCBI Taxonomy" id="190721"/>
    <lineage>
        <taxon>Bacteria</taxon>
        <taxon>Pseudomonadati</taxon>
        <taxon>Pseudomonadota</taxon>
        <taxon>Betaproteobacteria</taxon>
        <taxon>Burkholderiales</taxon>
        <taxon>Burkholderiaceae</taxon>
        <taxon>Ralstonia</taxon>
    </lineage>
</organism>
<feature type="region of interest" description="Disordered" evidence="1">
    <location>
        <begin position="1"/>
        <end position="20"/>
    </location>
</feature>
<gene>
    <name evidence="3" type="ORF">A9Y76_20530</name>
    <name evidence="2" type="ORF">ACS15_4361</name>
</gene>
<accession>A0A192A388</accession>
<dbReference type="EMBL" id="CP012606">
    <property type="protein sequence ID" value="ANH75344.1"/>
    <property type="molecule type" value="Genomic_DNA"/>
</dbReference>
<evidence type="ECO:0000256" key="1">
    <source>
        <dbReference type="SAM" id="MobiDB-lite"/>
    </source>
</evidence>
<dbReference type="KEGG" id="rin:ACS15_4361"/>
<protein>
    <submittedName>
        <fullName evidence="3">Uncharacterized protein</fullName>
    </submittedName>
</protein>
<feature type="compositionally biased region" description="Low complexity" evidence="1">
    <location>
        <begin position="1"/>
        <end position="15"/>
    </location>
</feature>
<dbReference type="Proteomes" id="UP000078572">
    <property type="component" value="Chromosome 2"/>
</dbReference>
<dbReference type="Proteomes" id="UP000077927">
    <property type="component" value="Chromosome 2"/>
</dbReference>